<dbReference type="EMBL" id="CP032627">
    <property type="protein sequence ID" value="AYG00412.1"/>
    <property type="molecule type" value="Genomic_DNA"/>
</dbReference>
<name>A0A387BEB9_9LACT</name>
<dbReference type="AlphaFoldDB" id="A0A387BEB9"/>
<protein>
    <submittedName>
        <fullName evidence="1">Uncharacterized protein</fullName>
    </submittedName>
</protein>
<organism evidence="1 2">
    <name type="scientific">Lactococcus allomyrinae</name>
    <dbReference type="NCBI Taxonomy" id="2419773"/>
    <lineage>
        <taxon>Bacteria</taxon>
        <taxon>Bacillati</taxon>
        <taxon>Bacillota</taxon>
        <taxon>Bacilli</taxon>
        <taxon>Lactobacillales</taxon>
        <taxon>Streptococcaceae</taxon>
        <taxon>Lactococcus</taxon>
    </lineage>
</organism>
<sequence>MSMSSISVVFATAILGIVLDVFRKALNKEERSKNFSVLLKKHYSFFGFFVRYTFKVCKY</sequence>
<reference evidence="1 2" key="1">
    <citation type="submission" date="2018-09" db="EMBL/GenBank/DDBJ databases">
        <title>Genome sequencing of strain 1JSPR-7.</title>
        <authorList>
            <person name="Heo J."/>
            <person name="Kim S.-J."/>
            <person name="Kwon S.-W."/>
        </authorList>
    </citation>
    <scope>NUCLEOTIDE SEQUENCE [LARGE SCALE GENOMIC DNA]</scope>
    <source>
        <strain evidence="1 2">1JSPR-7</strain>
    </source>
</reference>
<gene>
    <name evidence="1" type="ORF">D7I46_04490</name>
</gene>
<dbReference type="KEGG" id="lact:D7I46_04490"/>
<evidence type="ECO:0000313" key="1">
    <source>
        <dbReference type="EMBL" id="AYG00412.1"/>
    </source>
</evidence>
<keyword evidence="2" id="KW-1185">Reference proteome</keyword>
<accession>A0A387BEB9</accession>
<dbReference type="Proteomes" id="UP000269374">
    <property type="component" value="Chromosome"/>
</dbReference>
<evidence type="ECO:0000313" key="2">
    <source>
        <dbReference type="Proteomes" id="UP000269374"/>
    </source>
</evidence>
<proteinExistence type="predicted"/>